<dbReference type="Proteomes" id="UP000232688">
    <property type="component" value="Unassembled WGS sequence"/>
</dbReference>
<dbReference type="AlphaFoldDB" id="A0A2I1F0N8"/>
<gene>
    <name evidence="1" type="ORF">RhiirA1_468397</name>
</gene>
<dbReference type="EMBL" id="LLXH01001186">
    <property type="protein sequence ID" value="PKC60181.1"/>
    <property type="molecule type" value="Genomic_DNA"/>
</dbReference>
<reference evidence="1 2" key="1">
    <citation type="submission" date="2017-10" db="EMBL/GenBank/DDBJ databases">
        <title>Extensive intraspecific genome diversity in a model arbuscular mycorrhizal fungus.</title>
        <authorList>
            <person name="Chen E.C.H."/>
            <person name="Morin E."/>
            <person name="Baudet D."/>
            <person name="Noel J."/>
            <person name="Ndikumana S."/>
            <person name="Charron P."/>
            <person name="St-Onge C."/>
            <person name="Giorgi J."/>
            <person name="Grigoriev I.V."/>
            <person name="Roux C."/>
            <person name="Martin F.M."/>
            <person name="Corradi N."/>
        </authorList>
    </citation>
    <scope>NUCLEOTIDE SEQUENCE [LARGE SCALE GENOMIC DNA]</scope>
    <source>
        <strain evidence="1 2">A1</strain>
    </source>
</reference>
<organism evidence="1 2">
    <name type="scientific">Rhizophagus irregularis</name>
    <dbReference type="NCBI Taxonomy" id="588596"/>
    <lineage>
        <taxon>Eukaryota</taxon>
        <taxon>Fungi</taxon>
        <taxon>Fungi incertae sedis</taxon>
        <taxon>Mucoromycota</taxon>
        <taxon>Glomeromycotina</taxon>
        <taxon>Glomeromycetes</taxon>
        <taxon>Glomerales</taxon>
        <taxon>Glomeraceae</taxon>
        <taxon>Rhizophagus</taxon>
    </lineage>
</organism>
<accession>A0A2I1F0N8</accession>
<name>A0A2I1F0N8_9GLOM</name>
<reference evidence="1 2" key="2">
    <citation type="submission" date="2017-10" db="EMBL/GenBank/DDBJ databases">
        <title>Genome analyses suggest a sexual origin of heterokaryosis in a supposedly ancient asexual fungus.</title>
        <authorList>
            <person name="Corradi N."/>
            <person name="Sedzielewska K."/>
            <person name="Noel J."/>
            <person name="Charron P."/>
            <person name="Farinelli L."/>
            <person name="Marton T."/>
            <person name="Kruger M."/>
            <person name="Pelin A."/>
            <person name="Brachmann A."/>
            <person name="Corradi N."/>
        </authorList>
    </citation>
    <scope>NUCLEOTIDE SEQUENCE [LARGE SCALE GENOMIC DNA]</scope>
    <source>
        <strain evidence="1 2">A1</strain>
    </source>
</reference>
<evidence type="ECO:0000313" key="2">
    <source>
        <dbReference type="Proteomes" id="UP000232688"/>
    </source>
</evidence>
<comment type="caution">
    <text evidence="1">The sequence shown here is derived from an EMBL/GenBank/DDBJ whole genome shotgun (WGS) entry which is preliminary data.</text>
</comment>
<evidence type="ECO:0000313" key="1">
    <source>
        <dbReference type="EMBL" id="PKC60181.1"/>
    </source>
</evidence>
<proteinExistence type="predicted"/>
<dbReference type="VEuPathDB" id="FungiDB:RhiirA1_468397"/>
<protein>
    <submittedName>
        <fullName evidence="1">Uncharacterized protein</fullName>
    </submittedName>
</protein>
<sequence>MNTKDNLSDVSDDFISEKMMQKGFEYYKRRVEYDNDNIFSEEMKSDILEYLAAVPTIDA</sequence>